<feature type="non-terminal residue" evidence="1">
    <location>
        <position position="1"/>
    </location>
</feature>
<accession>A0A432GSY8</accession>
<sequence>GNIGVKVLDSENIIRFVPIYIVEDLEEGLWISGIPGTVD</sequence>
<organism evidence="1 2">
    <name type="scientific">SAR324 cluster bacterium</name>
    <dbReference type="NCBI Taxonomy" id="2024889"/>
    <lineage>
        <taxon>Bacteria</taxon>
        <taxon>Deltaproteobacteria</taxon>
        <taxon>SAR324 cluster</taxon>
    </lineage>
</organism>
<reference evidence="1 2" key="1">
    <citation type="submission" date="2018-06" db="EMBL/GenBank/DDBJ databases">
        <title>Combined omics and stable isotope probing to characterize newly discovered Mariana Back-Arc vent microbial communities.</title>
        <authorList>
            <person name="Trembath-Reichert E."/>
            <person name="Huber J.A."/>
        </authorList>
    </citation>
    <scope>NUCLEOTIDE SEQUENCE [LARGE SCALE GENOMIC DNA]</scope>
    <source>
        <strain evidence="1">MAG 54</strain>
    </source>
</reference>
<dbReference type="EMBL" id="QNZJ01000146">
    <property type="protein sequence ID" value="RTZ86616.1"/>
    <property type="molecule type" value="Genomic_DNA"/>
</dbReference>
<evidence type="ECO:0000313" key="2">
    <source>
        <dbReference type="Proteomes" id="UP000287719"/>
    </source>
</evidence>
<proteinExistence type="predicted"/>
<comment type="caution">
    <text evidence="1">The sequence shown here is derived from an EMBL/GenBank/DDBJ whole genome shotgun (WGS) entry which is preliminary data.</text>
</comment>
<dbReference type="AlphaFoldDB" id="A0A432GSY8"/>
<dbReference type="Proteomes" id="UP000287719">
    <property type="component" value="Unassembled WGS sequence"/>
</dbReference>
<protein>
    <submittedName>
        <fullName evidence="1">Efflux RND transporter periplasmic adaptor subunit</fullName>
    </submittedName>
</protein>
<name>A0A432GSY8_9DELT</name>
<gene>
    <name evidence="1" type="ORF">DSY95_03345</name>
</gene>
<evidence type="ECO:0000313" key="1">
    <source>
        <dbReference type="EMBL" id="RTZ86616.1"/>
    </source>
</evidence>